<keyword evidence="1" id="KW-1133">Transmembrane helix</keyword>
<dbReference type="EMBL" id="LGRX02004138">
    <property type="protein sequence ID" value="KAK3280980.1"/>
    <property type="molecule type" value="Genomic_DNA"/>
</dbReference>
<comment type="caution">
    <text evidence="2">The sequence shown here is derived from an EMBL/GenBank/DDBJ whole genome shotgun (WGS) entry which is preliminary data.</text>
</comment>
<keyword evidence="1" id="KW-0472">Membrane</keyword>
<evidence type="ECO:0000313" key="2">
    <source>
        <dbReference type="EMBL" id="KAK3280980.1"/>
    </source>
</evidence>
<evidence type="ECO:0000313" key="3">
    <source>
        <dbReference type="Proteomes" id="UP001190700"/>
    </source>
</evidence>
<organism evidence="2 3">
    <name type="scientific">Cymbomonas tetramitiformis</name>
    <dbReference type="NCBI Taxonomy" id="36881"/>
    <lineage>
        <taxon>Eukaryota</taxon>
        <taxon>Viridiplantae</taxon>
        <taxon>Chlorophyta</taxon>
        <taxon>Pyramimonadophyceae</taxon>
        <taxon>Pyramimonadales</taxon>
        <taxon>Pyramimonadaceae</taxon>
        <taxon>Cymbomonas</taxon>
    </lineage>
</organism>
<feature type="transmembrane region" description="Helical" evidence="1">
    <location>
        <begin position="51"/>
        <end position="77"/>
    </location>
</feature>
<dbReference type="Proteomes" id="UP001190700">
    <property type="component" value="Unassembled WGS sequence"/>
</dbReference>
<proteinExistence type="predicted"/>
<protein>
    <submittedName>
        <fullName evidence="2">Uncharacterized protein</fullName>
    </submittedName>
</protein>
<dbReference type="AlphaFoldDB" id="A0AAE0GN13"/>
<keyword evidence="1" id="KW-0812">Transmembrane</keyword>
<name>A0AAE0GN13_9CHLO</name>
<keyword evidence="3" id="KW-1185">Reference proteome</keyword>
<gene>
    <name evidence="2" type="ORF">CYMTET_11206</name>
</gene>
<sequence>MYKSHDLKDNAQATCILAQEAGLSNERHARHGGAQTFASTGVNKIMTKHNLLNFTFADALAGTAFTHVLCLIALSGFSPYAESIMRWTAPIVPATHHLLLDS</sequence>
<reference evidence="2 3" key="1">
    <citation type="journal article" date="2015" name="Genome Biol. Evol.">
        <title>Comparative Genomics of a Bacterivorous Green Alga Reveals Evolutionary Causalities and Consequences of Phago-Mixotrophic Mode of Nutrition.</title>
        <authorList>
            <person name="Burns J.A."/>
            <person name="Paasch A."/>
            <person name="Narechania A."/>
            <person name="Kim E."/>
        </authorList>
    </citation>
    <scope>NUCLEOTIDE SEQUENCE [LARGE SCALE GENOMIC DNA]</scope>
    <source>
        <strain evidence="2 3">PLY_AMNH</strain>
    </source>
</reference>
<evidence type="ECO:0000256" key="1">
    <source>
        <dbReference type="SAM" id="Phobius"/>
    </source>
</evidence>
<accession>A0AAE0GN13</accession>